<comment type="similarity">
    <text evidence="2 7">Belongs to the E2F/DP family.</text>
</comment>
<dbReference type="Pfam" id="PF02319">
    <property type="entry name" value="WHD_E2F_TDP"/>
    <property type="match status" value="1"/>
</dbReference>
<keyword evidence="4 7" id="KW-0238">DNA-binding</keyword>
<protein>
    <submittedName>
        <fullName evidence="9">Transcription factor E2F5</fullName>
    </submittedName>
</protein>
<evidence type="ECO:0000256" key="4">
    <source>
        <dbReference type="ARBA" id="ARBA00023125"/>
    </source>
</evidence>
<dbReference type="Gene3D" id="6.10.250.540">
    <property type="match status" value="1"/>
</dbReference>
<dbReference type="InterPro" id="IPR036390">
    <property type="entry name" value="WH_DNA-bd_sf"/>
</dbReference>
<dbReference type="GO" id="GO:0000981">
    <property type="term" value="F:DNA-binding transcription factor activity, RNA polymerase II-specific"/>
    <property type="evidence" value="ECO:0007669"/>
    <property type="project" value="TreeGrafter"/>
</dbReference>
<evidence type="ECO:0000256" key="7">
    <source>
        <dbReference type="RuleBase" id="RU003796"/>
    </source>
</evidence>
<proteinExistence type="inferred from homology"/>
<dbReference type="Gene3D" id="1.10.10.10">
    <property type="entry name" value="Winged helix-like DNA-binding domain superfamily/Winged helix DNA-binding domain"/>
    <property type="match status" value="1"/>
</dbReference>
<dbReference type="SUPFAM" id="SSF144074">
    <property type="entry name" value="E2F-DP heterodimerization region"/>
    <property type="match status" value="1"/>
</dbReference>
<comment type="subcellular location">
    <subcellularLocation>
        <location evidence="1 7">Nucleus</location>
    </subcellularLocation>
</comment>
<dbReference type="InterPro" id="IPR003316">
    <property type="entry name" value="E2F_WHTH_DNA-bd_dom"/>
</dbReference>
<keyword evidence="5 7" id="KW-0804">Transcription</keyword>
<dbReference type="PANTHER" id="PTHR12081:SF18">
    <property type="entry name" value="TRANSCRIPTION FACTOR E2F2-RELATED"/>
    <property type="match status" value="1"/>
</dbReference>
<dbReference type="GO" id="GO:0000978">
    <property type="term" value="F:RNA polymerase II cis-regulatory region sequence-specific DNA binding"/>
    <property type="evidence" value="ECO:0007669"/>
    <property type="project" value="InterPro"/>
</dbReference>
<accession>A0A034VFI7</accession>
<organism evidence="9">
    <name type="scientific">Bactrocera dorsalis</name>
    <name type="common">Oriental fruit fly</name>
    <name type="synonym">Dacus dorsalis</name>
    <dbReference type="NCBI Taxonomy" id="27457"/>
    <lineage>
        <taxon>Eukaryota</taxon>
        <taxon>Metazoa</taxon>
        <taxon>Ecdysozoa</taxon>
        <taxon>Arthropoda</taxon>
        <taxon>Hexapoda</taxon>
        <taxon>Insecta</taxon>
        <taxon>Pterygota</taxon>
        <taxon>Neoptera</taxon>
        <taxon>Endopterygota</taxon>
        <taxon>Diptera</taxon>
        <taxon>Brachycera</taxon>
        <taxon>Muscomorpha</taxon>
        <taxon>Tephritoidea</taxon>
        <taxon>Tephritidae</taxon>
        <taxon>Bactrocera</taxon>
        <taxon>Bactrocera</taxon>
    </lineage>
</organism>
<dbReference type="FunFam" id="1.10.10.10:FF:000458">
    <property type="entry name" value="E2F-like (Mammalian transcription factor)"/>
    <property type="match status" value="1"/>
</dbReference>
<keyword evidence="3 7" id="KW-0805">Transcription regulation</keyword>
<evidence type="ECO:0000256" key="1">
    <source>
        <dbReference type="ARBA" id="ARBA00004123"/>
    </source>
</evidence>
<evidence type="ECO:0000256" key="5">
    <source>
        <dbReference type="ARBA" id="ARBA00023163"/>
    </source>
</evidence>
<dbReference type="InterPro" id="IPR015633">
    <property type="entry name" value="E2F"/>
</dbReference>
<evidence type="ECO:0000256" key="2">
    <source>
        <dbReference type="ARBA" id="ARBA00010940"/>
    </source>
</evidence>
<dbReference type="SUPFAM" id="SSF46785">
    <property type="entry name" value="Winged helix' DNA-binding domain"/>
    <property type="match status" value="1"/>
</dbReference>
<dbReference type="InterPro" id="IPR036388">
    <property type="entry name" value="WH-like_DNA-bd_sf"/>
</dbReference>
<dbReference type="PANTHER" id="PTHR12081">
    <property type="entry name" value="TRANSCRIPTION FACTOR E2F"/>
    <property type="match status" value="1"/>
</dbReference>
<dbReference type="GO" id="GO:0090575">
    <property type="term" value="C:RNA polymerase II transcription regulator complex"/>
    <property type="evidence" value="ECO:0007669"/>
    <property type="project" value="TreeGrafter"/>
</dbReference>
<evidence type="ECO:0000256" key="6">
    <source>
        <dbReference type="ARBA" id="ARBA00023242"/>
    </source>
</evidence>
<evidence type="ECO:0000313" key="9">
    <source>
        <dbReference type="EMBL" id="JAC40555.1"/>
    </source>
</evidence>
<dbReference type="InterPro" id="IPR037241">
    <property type="entry name" value="E2F-DP_heterodim"/>
</dbReference>
<feature type="domain" description="E2F/DP family winged-helix DNA-binding" evidence="8">
    <location>
        <begin position="64"/>
        <end position="129"/>
    </location>
</feature>
<sequence length="357" mass="40435">KSPTCCLVHKRHVNVAHAPICKKSNFSKRVCNVDVNIVKDTMMSKRMVVNDSAPTPTRQEQQQRAVGSLVALTQKFVQLMKWNNGRIDLREATELLDVQKRRIYDITNVLEGVGLIEKTRHCSTVRWRGALNGSTGHQSLRAAHARAKHLKALEADVDLQLEYARRNLKYIKQDEVNKSYAYVTRDDLLSIYGDKVVLVIPNHDEEVKIEPSHNSLYVSLDNGGKVDVRLVTQQGTCIAPKLETAPLVTRLETPSPSSSNCSESSTSNKATLVTDEHTYFCNLEHKKEQDELENQLAARIIFKNSSAQHSLRRFFPDDPNLENAPLIQLNPPHEDYNFVLTKDEGVCELFDIQCNTY</sequence>
<gene>
    <name evidence="9" type="primary">E2F5</name>
</gene>
<feature type="non-terminal residue" evidence="9">
    <location>
        <position position="1"/>
    </location>
</feature>
<evidence type="ECO:0000259" key="8">
    <source>
        <dbReference type="SMART" id="SM01372"/>
    </source>
</evidence>
<name>A0A034VFI7_BACDO</name>
<dbReference type="EMBL" id="GAKP01018397">
    <property type="protein sequence ID" value="JAC40555.1"/>
    <property type="molecule type" value="Transcribed_RNA"/>
</dbReference>
<keyword evidence="6 7" id="KW-0539">Nucleus</keyword>
<dbReference type="OrthoDB" id="1743261at2759"/>
<reference evidence="9" key="1">
    <citation type="journal article" date="2014" name="BMC Genomics">
        <title>Characterizing the developmental transcriptome of the oriental fruit fly, Bactrocera dorsalis (Diptera: Tephritidae) through comparative genomic analysis with Drosophila melanogaster utilizing modENCODE datasets.</title>
        <authorList>
            <person name="Geib S.M."/>
            <person name="Calla B."/>
            <person name="Hall B."/>
            <person name="Hou S."/>
            <person name="Manoukis N.C."/>
        </authorList>
    </citation>
    <scope>NUCLEOTIDE SEQUENCE</scope>
    <source>
        <strain evidence="9">Punador</strain>
    </source>
</reference>
<evidence type="ECO:0000256" key="3">
    <source>
        <dbReference type="ARBA" id="ARBA00023015"/>
    </source>
</evidence>
<dbReference type="AlphaFoldDB" id="A0A034VFI7"/>
<dbReference type="SMART" id="SM01372">
    <property type="entry name" value="E2F_TDP"/>
    <property type="match status" value="1"/>
</dbReference>